<evidence type="ECO:0000313" key="3">
    <source>
        <dbReference type="Proteomes" id="UP000838748"/>
    </source>
</evidence>
<name>A0ABM9A014_9VIBR</name>
<organism evidence="2 3">
    <name type="scientific">Vibrio marisflavi CECT 7928</name>
    <dbReference type="NCBI Taxonomy" id="634439"/>
    <lineage>
        <taxon>Bacteria</taxon>
        <taxon>Pseudomonadati</taxon>
        <taxon>Pseudomonadota</taxon>
        <taxon>Gammaproteobacteria</taxon>
        <taxon>Vibrionales</taxon>
        <taxon>Vibrionaceae</taxon>
        <taxon>Vibrio</taxon>
    </lineage>
</organism>
<feature type="compositionally biased region" description="Basic and acidic residues" evidence="1">
    <location>
        <begin position="19"/>
        <end position="33"/>
    </location>
</feature>
<feature type="compositionally biased region" description="Polar residues" evidence="1">
    <location>
        <begin position="1"/>
        <end position="18"/>
    </location>
</feature>
<sequence>MSVSVSDSGYQIINQSSKMAEEAAREIKDKTLPTDHASPSDVNKTTPLEFNKVEFDKAKPEKTVDGYPASHTDALVKLNQSTRYHQIGTNVLQRDQDMIGTLLDIHV</sequence>
<protein>
    <recommendedName>
        <fullName evidence="4">Flagellar basal-body/hook protein C-terminal domain-containing protein</fullName>
    </recommendedName>
</protein>
<feature type="region of interest" description="Disordered" evidence="1">
    <location>
        <begin position="1"/>
        <end position="48"/>
    </location>
</feature>
<evidence type="ECO:0000313" key="2">
    <source>
        <dbReference type="EMBL" id="CAH0536732.1"/>
    </source>
</evidence>
<comment type="caution">
    <text evidence="2">The sequence shown here is derived from an EMBL/GenBank/DDBJ whole genome shotgun (WGS) entry which is preliminary data.</text>
</comment>
<dbReference type="Proteomes" id="UP000838748">
    <property type="component" value="Unassembled WGS sequence"/>
</dbReference>
<dbReference type="RefSeq" id="WP_237360048.1">
    <property type="nucleotide sequence ID" value="NZ_CAKLDM010000001.1"/>
</dbReference>
<dbReference type="EMBL" id="CAKLDM010000001">
    <property type="protein sequence ID" value="CAH0536732.1"/>
    <property type="molecule type" value="Genomic_DNA"/>
</dbReference>
<accession>A0ABM9A014</accession>
<reference evidence="2" key="1">
    <citation type="submission" date="2021-11" db="EMBL/GenBank/DDBJ databases">
        <authorList>
            <person name="Rodrigo-Torres L."/>
            <person name="Arahal R. D."/>
            <person name="Lucena T."/>
        </authorList>
    </citation>
    <scope>NUCLEOTIDE SEQUENCE</scope>
    <source>
        <strain evidence="2">CECT 7928</strain>
    </source>
</reference>
<keyword evidence="3" id="KW-1185">Reference proteome</keyword>
<evidence type="ECO:0008006" key="4">
    <source>
        <dbReference type="Google" id="ProtNLM"/>
    </source>
</evidence>
<evidence type="ECO:0000256" key="1">
    <source>
        <dbReference type="SAM" id="MobiDB-lite"/>
    </source>
</evidence>
<proteinExistence type="predicted"/>
<gene>
    <name evidence="2" type="ORF">VMF7928_00652</name>
</gene>